<organism evidence="9 10">
    <name type="scientific">Paraburkholderia solisilvae</name>
    <dbReference type="NCBI Taxonomy" id="624376"/>
    <lineage>
        <taxon>Bacteria</taxon>
        <taxon>Pseudomonadati</taxon>
        <taxon>Pseudomonadota</taxon>
        <taxon>Betaproteobacteria</taxon>
        <taxon>Burkholderiales</taxon>
        <taxon>Burkholderiaceae</taxon>
        <taxon>Paraburkholderia</taxon>
    </lineage>
</organism>
<evidence type="ECO:0000256" key="7">
    <source>
        <dbReference type="SAM" id="MobiDB-lite"/>
    </source>
</evidence>
<feature type="transmembrane region" description="Helical" evidence="8">
    <location>
        <begin position="100"/>
        <end position="128"/>
    </location>
</feature>
<feature type="transmembrane region" description="Helical" evidence="8">
    <location>
        <begin position="351"/>
        <end position="368"/>
    </location>
</feature>
<evidence type="ECO:0000256" key="4">
    <source>
        <dbReference type="ARBA" id="ARBA00022692"/>
    </source>
</evidence>
<dbReference type="PANTHER" id="PTHR30462">
    <property type="entry name" value="INTERMEMBRANE TRANSPORT PROTEIN PQIB-RELATED"/>
    <property type="match status" value="1"/>
</dbReference>
<evidence type="ECO:0000256" key="1">
    <source>
        <dbReference type="ARBA" id="ARBA00004533"/>
    </source>
</evidence>
<evidence type="ECO:0000313" key="10">
    <source>
        <dbReference type="Proteomes" id="UP000494329"/>
    </source>
</evidence>
<dbReference type="Pfam" id="PF04403">
    <property type="entry name" value="PqiA"/>
    <property type="match status" value="2"/>
</dbReference>
<keyword evidence="10" id="KW-1185">Reference proteome</keyword>
<accession>A0A6J5F1L8</accession>
<evidence type="ECO:0000256" key="6">
    <source>
        <dbReference type="ARBA" id="ARBA00023136"/>
    </source>
</evidence>
<keyword evidence="4 8" id="KW-0812">Transmembrane</keyword>
<dbReference type="Proteomes" id="UP000494329">
    <property type="component" value="Unassembled WGS sequence"/>
</dbReference>
<feature type="transmembrane region" description="Helical" evidence="8">
    <location>
        <begin position="56"/>
        <end position="80"/>
    </location>
</feature>
<keyword evidence="5 8" id="KW-1133">Transmembrane helix</keyword>
<reference evidence="9 10" key="1">
    <citation type="submission" date="2020-04" db="EMBL/GenBank/DDBJ databases">
        <authorList>
            <person name="De Canck E."/>
        </authorList>
    </citation>
    <scope>NUCLEOTIDE SEQUENCE [LARGE SCALE GENOMIC DNA]</scope>
    <source>
        <strain evidence="9 10">LMG 29739</strain>
    </source>
</reference>
<keyword evidence="3" id="KW-0997">Cell inner membrane</keyword>
<feature type="region of interest" description="Disordered" evidence="7">
    <location>
        <begin position="240"/>
        <end position="289"/>
    </location>
</feature>
<feature type="transmembrane region" description="Helical" evidence="8">
    <location>
        <begin position="402"/>
        <end position="427"/>
    </location>
</feature>
<dbReference type="InterPro" id="IPR007498">
    <property type="entry name" value="PqiA-like"/>
</dbReference>
<dbReference type="PANTHER" id="PTHR30462:SF3">
    <property type="entry name" value="INTERMEMBRANE TRANSPORT PROTEIN PQIA"/>
    <property type="match status" value="1"/>
</dbReference>
<dbReference type="EMBL" id="CADIKF010000106">
    <property type="protein sequence ID" value="CAB3772729.1"/>
    <property type="molecule type" value="Genomic_DNA"/>
</dbReference>
<dbReference type="InterPro" id="IPR051800">
    <property type="entry name" value="PqiA-PqiB_transport"/>
</dbReference>
<evidence type="ECO:0000256" key="8">
    <source>
        <dbReference type="SAM" id="Phobius"/>
    </source>
</evidence>
<comment type="subcellular location">
    <subcellularLocation>
        <location evidence="1">Cell inner membrane</location>
    </subcellularLocation>
</comment>
<feature type="transmembrane region" description="Helical" evidence="8">
    <location>
        <begin position="179"/>
        <end position="198"/>
    </location>
</feature>
<evidence type="ECO:0008006" key="11">
    <source>
        <dbReference type="Google" id="ProtNLM"/>
    </source>
</evidence>
<feature type="transmembrane region" description="Helical" evidence="8">
    <location>
        <begin position="475"/>
        <end position="498"/>
    </location>
</feature>
<name>A0A6J5F1L8_9BURK</name>
<dbReference type="RefSeq" id="WP_246270674.1">
    <property type="nucleotide sequence ID" value="NZ_CADIKF010000106.1"/>
</dbReference>
<evidence type="ECO:0000256" key="3">
    <source>
        <dbReference type="ARBA" id="ARBA00022519"/>
    </source>
</evidence>
<keyword evidence="6 8" id="KW-0472">Membrane</keyword>
<keyword evidence="2" id="KW-1003">Cell membrane</keyword>
<evidence type="ECO:0000256" key="2">
    <source>
        <dbReference type="ARBA" id="ARBA00022475"/>
    </source>
</evidence>
<dbReference type="AlphaFoldDB" id="A0A6J5F1L8"/>
<feature type="compositionally biased region" description="Polar residues" evidence="7">
    <location>
        <begin position="267"/>
        <end position="278"/>
    </location>
</feature>
<feature type="transmembrane region" description="Helical" evidence="8">
    <location>
        <begin position="448"/>
        <end position="469"/>
    </location>
</feature>
<evidence type="ECO:0000313" key="9">
    <source>
        <dbReference type="EMBL" id="CAB3772729.1"/>
    </source>
</evidence>
<evidence type="ECO:0000256" key="5">
    <source>
        <dbReference type="ARBA" id="ARBA00022989"/>
    </source>
</evidence>
<dbReference type="GO" id="GO:0005886">
    <property type="term" value="C:plasma membrane"/>
    <property type="evidence" value="ECO:0007669"/>
    <property type="project" value="UniProtKB-SubCell"/>
</dbReference>
<feature type="transmembrane region" description="Helical" evidence="8">
    <location>
        <begin position="149"/>
        <end position="173"/>
    </location>
</feature>
<proteinExistence type="predicted"/>
<sequence length="515" mass="54958">MNAARGVRDGHIDGVVACHECDLLQREQPLPVNGVLRCCRCRAALYRRHTGGLDRALAYALAALALFVLANAFPIVGLSVNGDLVETTLFGAVAVLYRDGMWPLAVLIFVTTLLMPALQSAGIVWLLLPLRLGHRSYRADVVFRLLHVAQSWGMTEVLILGLLVALVKLAHIASVVPDTALWSFGALMLLLAAAAAAFDPRDLWARLEGTPAVHQPAFGQPAVSRTAIGQPLMGQPGAGQFAIGRPPMSQPDMGRPVLGQPLMAQPDTGQSSTDQPATDQPAFTARGDAAAPARQAAPAAFFARTAAGCGRCVCHDCGLLSAPIAGAHAHRHDLRCTRCGSRLHMRKPNSLARTWAFLLAALVLYLPANLLPVMHTSSLFGAQKDTIMSGVVYLWTSGSWPLAVLVFIASIAVPMLKIFAIAFLAASANLGSRWQPVQRARIYRIVELVGRWSMLDIYVIAILTALVQFNALATITAGPAAVAFGAVVVLTMFAAMSFDPRLTWDTRQPSHGASA</sequence>
<protein>
    <recommendedName>
        <fullName evidence="11">Intermembrane transport protein PqiA</fullName>
    </recommendedName>
</protein>
<gene>
    <name evidence="9" type="ORF">LMG29739_06319</name>
</gene>